<dbReference type="GO" id="GO:0030170">
    <property type="term" value="F:pyridoxal phosphate binding"/>
    <property type="evidence" value="ECO:0007669"/>
    <property type="project" value="InterPro"/>
</dbReference>
<feature type="domain" description="MOSC" evidence="1">
    <location>
        <begin position="33"/>
        <end position="170"/>
    </location>
</feature>
<protein>
    <submittedName>
        <fullName evidence="2">MOSC domain-containing protein YiiM</fullName>
    </submittedName>
</protein>
<dbReference type="SUPFAM" id="SSF50800">
    <property type="entry name" value="PK beta-barrel domain-like"/>
    <property type="match status" value="1"/>
</dbReference>
<dbReference type="InterPro" id="IPR052353">
    <property type="entry name" value="Benzoxazolinone_Detox_Enz"/>
</dbReference>
<gene>
    <name evidence="2" type="ORF">DFR24_3055</name>
</gene>
<proteinExistence type="predicted"/>
<dbReference type="EMBL" id="SOBT01000009">
    <property type="protein sequence ID" value="TDU28680.1"/>
    <property type="molecule type" value="Genomic_DNA"/>
</dbReference>
<dbReference type="RefSeq" id="WP_210772320.1">
    <property type="nucleotide sequence ID" value="NZ_MWIN01000002.1"/>
</dbReference>
<reference evidence="2 3" key="1">
    <citation type="submission" date="2019-03" db="EMBL/GenBank/DDBJ databases">
        <title>Genomic Encyclopedia of Type Strains, Phase IV (KMG-IV): sequencing the most valuable type-strain genomes for metagenomic binning, comparative biology and taxonomic classification.</title>
        <authorList>
            <person name="Goeker M."/>
        </authorList>
    </citation>
    <scope>NUCLEOTIDE SEQUENCE [LARGE SCALE GENOMIC DNA]</scope>
    <source>
        <strain evidence="2 3">DSM 26377</strain>
    </source>
</reference>
<sequence length="234" mass="25776">MSAPTLSTPITAIYTGRVQLMPGDSRTTGIFKHAVTGPLQVGVEGLEGDQQADRRVHGGPEKALHHFPVANYRRLADRFPDLAAAFVPGALGENITTPDLDEGDVFIGDTFAFGSARIQLSQPRRPCWKIDARFGLEGIALFIEAHGLAGWYYRVLEPGTVRSGDELKLLDRHPESLSLREFHVLAHAHRPTVAELMRLAHLAGLEPSWAERFRARALWLHHNAPADGARTNET</sequence>
<comment type="caution">
    <text evidence="2">The sequence shown here is derived from an EMBL/GenBank/DDBJ whole genome shotgun (WGS) entry which is preliminary data.</text>
</comment>
<keyword evidence="3" id="KW-1185">Reference proteome</keyword>
<dbReference type="GO" id="GO:0030151">
    <property type="term" value="F:molybdenum ion binding"/>
    <property type="evidence" value="ECO:0007669"/>
    <property type="project" value="InterPro"/>
</dbReference>
<accession>A0A4R7P6L1</accession>
<dbReference type="Pfam" id="PF03473">
    <property type="entry name" value="MOSC"/>
    <property type="match status" value="1"/>
</dbReference>
<dbReference type="InterPro" id="IPR005302">
    <property type="entry name" value="MoCF_Sase_C"/>
</dbReference>
<dbReference type="AlphaFoldDB" id="A0A4R7P6L1"/>
<evidence type="ECO:0000313" key="3">
    <source>
        <dbReference type="Proteomes" id="UP000295341"/>
    </source>
</evidence>
<dbReference type="InterPro" id="IPR011037">
    <property type="entry name" value="Pyrv_Knase-like_insert_dom_sf"/>
</dbReference>
<evidence type="ECO:0000313" key="2">
    <source>
        <dbReference type="EMBL" id="TDU28680.1"/>
    </source>
</evidence>
<dbReference type="PROSITE" id="PS51340">
    <property type="entry name" value="MOSC"/>
    <property type="match status" value="1"/>
</dbReference>
<organism evidence="2 3">
    <name type="scientific">Panacagrimonas perspica</name>
    <dbReference type="NCBI Taxonomy" id="381431"/>
    <lineage>
        <taxon>Bacteria</taxon>
        <taxon>Pseudomonadati</taxon>
        <taxon>Pseudomonadota</taxon>
        <taxon>Gammaproteobacteria</taxon>
        <taxon>Nevskiales</taxon>
        <taxon>Nevskiaceae</taxon>
        <taxon>Panacagrimonas</taxon>
    </lineage>
</organism>
<dbReference type="PANTHER" id="PTHR30212:SF2">
    <property type="entry name" value="PROTEIN YIIM"/>
    <property type="match status" value="1"/>
</dbReference>
<dbReference type="PANTHER" id="PTHR30212">
    <property type="entry name" value="PROTEIN YIIM"/>
    <property type="match status" value="1"/>
</dbReference>
<dbReference type="GO" id="GO:0003824">
    <property type="term" value="F:catalytic activity"/>
    <property type="evidence" value="ECO:0007669"/>
    <property type="project" value="InterPro"/>
</dbReference>
<name>A0A4R7P6L1_9GAMM</name>
<evidence type="ECO:0000259" key="1">
    <source>
        <dbReference type="PROSITE" id="PS51340"/>
    </source>
</evidence>
<dbReference type="Gene3D" id="2.40.33.20">
    <property type="entry name" value="PK beta-barrel domain-like"/>
    <property type="match status" value="1"/>
</dbReference>
<dbReference type="Proteomes" id="UP000295341">
    <property type="component" value="Unassembled WGS sequence"/>
</dbReference>